<keyword evidence="1" id="KW-0808">Transferase</keyword>
<dbReference type="PANTHER" id="PTHR12066:SF0">
    <property type="entry name" value="TELOMERASE REVERSE TRANSCRIPTASE"/>
    <property type="match status" value="1"/>
</dbReference>
<sequence>MKFDMKECYDRLDQRALNQALAGLFKGEDDSTAYYVREYATLDELFKLKKQRNAIETEVHNFSILSEEERPLDHREPKRIESRLRRPEAFEKVQEKVSSGELQKYGAYVNNDKTVLINGKESTQSKLSFVGLDINTTSLEVKKDSSQFGRPAFKFRSFKALFTHLKQYYCTNLSDFLLDSSSNLLETVIVNVRTVLMLMFEAIKASFVSMCKLDTFHCYRFIKFLNNIFEITLDRFIKVNGSSEGMEELLACIKVTATRALAFMKDKQEIIEWIYTLEL</sequence>
<dbReference type="InterPro" id="IPR003545">
    <property type="entry name" value="Telomerase_RT"/>
</dbReference>
<dbReference type="GO" id="GO:0042162">
    <property type="term" value="F:telomeric DNA binding"/>
    <property type="evidence" value="ECO:0007669"/>
    <property type="project" value="TreeGrafter"/>
</dbReference>
<organism evidence="2 3">
    <name type="scientific">Candida viswanathii</name>
    <dbReference type="NCBI Taxonomy" id="5486"/>
    <lineage>
        <taxon>Eukaryota</taxon>
        <taxon>Fungi</taxon>
        <taxon>Dikarya</taxon>
        <taxon>Ascomycota</taxon>
        <taxon>Saccharomycotina</taxon>
        <taxon>Pichiomycetes</taxon>
        <taxon>Debaryomycetaceae</taxon>
        <taxon>Candida/Lodderomyces clade</taxon>
        <taxon>Candida</taxon>
    </lineage>
</organism>
<keyword evidence="1" id="KW-0695">RNA-directed DNA polymerase</keyword>
<keyword evidence="1" id="KW-0539">Nucleus</keyword>
<protein>
    <recommendedName>
        <fullName evidence="1">Telomerase reverse transcriptase</fullName>
        <ecNumber evidence="1">2.7.7.49</ecNumber>
    </recommendedName>
    <alternativeName>
        <fullName evidence="1">Telomerase catalytic subunit</fullName>
    </alternativeName>
</protein>
<dbReference type="GO" id="GO:0046872">
    <property type="term" value="F:metal ion binding"/>
    <property type="evidence" value="ECO:0007669"/>
    <property type="project" value="UniProtKB-KW"/>
</dbReference>
<dbReference type="STRING" id="5486.A0A367XQK7"/>
<keyword evidence="1" id="KW-0460">Magnesium</keyword>
<keyword evidence="1" id="KW-0779">Telomere</keyword>
<dbReference type="GO" id="GO:0007004">
    <property type="term" value="P:telomere maintenance via telomerase"/>
    <property type="evidence" value="ECO:0007669"/>
    <property type="project" value="TreeGrafter"/>
</dbReference>
<keyword evidence="3" id="KW-1185">Reference proteome</keyword>
<evidence type="ECO:0000256" key="1">
    <source>
        <dbReference type="RuleBase" id="RU365061"/>
    </source>
</evidence>
<dbReference type="GO" id="GO:0003720">
    <property type="term" value="F:telomerase activity"/>
    <property type="evidence" value="ECO:0007669"/>
    <property type="project" value="InterPro"/>
</dbReference>
<dbReference type="AlphaFoldDB" id="A0A367XQK7"/>
<proteinExistence type="inferred from homology"/>
<keyword evidence="1" id="KW-0548">Nucleotidyltransferase</keyword>
<name>A0A367XQK7_9ASCO</name>
<dbReference type="Proteomes" id="UP000253472">
    <property type="component" value="Unassembled WGS sequence"/>
</dbReference>
<evidence type="ECO:0000313" key="2">
    <source>
        <dbReference type="EMBL" id="RCK55888.1"/>
    </source>
</evidence>
<dbReference type="PANTHER" id="PTHR12066">
    <property type="entry name" value="TELOMERASE REVERSE TRANSCRIPTASE"/>
    <property type="match status" value="1"/>
</dbReference>
<comment type="caution">
    <text evidence="2">The sequence shown here is derived from an EMBL/GenBank/DDBJ whole genome shotgun (WGS) entry which is preliminary data.</text>
</comment>
<keyword evidence="1" id="KW-0479">Metal-binding</keyword>
<comment type="similarity">
    <text evidence="1">Belongs to the reverse transcriptase family. Telomerase subfamily.</text>
</comment>
<keyword evidence="1" id="KW-0158">Chromosome</keyword>
<gene>
    <name evidence="2" type="ORF">Cantr_05742</name>
</gene>
<dbReference type="EMBL" id="QLNQ01000029">
    <property type="protein sequence ID" value="RCK55888.1"/>
    <property type="molecule type" value="Genomic_DNA"/>
</dbReference>
<dbReference type="GO" id="GO:0070034">
    <property type="term" value="F:telomerase RNA binding"/>
    <property type="evidence" value="ECO:0007669"/>
    <property type="project" value="TreeGrafter"/>
</dbReference>
<dbReference type="GO" id="GO:0000333">
    <property type="term" value="C:telomerase catalytic core complex"/>
    <property type="evidence" value="ECO:0007669"/>
    <property type="project" value="TreeGrafter"/>
</dbReference>
<reference evidence="2 3" key="1">
    <citation type="submission" date="2018-06" db="EMBL/GenBank/DDBJ databases">
        <title>Whole genome sequencing of Candida tropicalis (genome annotated by CSBL at Korea University).</title>
        <authorList>
            <person name="Ahn J."/>
        </authorList>
    </citation>
    <scope>NUCLEOTIDE SEQUENCE [LARGE SCALE GENOMIC DNA]</scope>
    <source>
        <strain evidence="2 3">ATCC 20962</strain>
    </source>
</reference>
<comment type="function">
    <text evidence="1">Telomerase is a ribonucleoprotein enzyme essential for the replication of chromosome termini in most eukaryotes. It elongates telomeres. It is a reverse transcriptase that adds simple sequence repeats to chromosome ends by copying a template sequence within the RNA component of the enzyme.</text>
</comment>
<comment type="subcellular location">
    <subcellularLocation>
        <location evidence="1">Nucleus</location>
    </subcellularLocation>
    <subcellularLocation>
        <location evidence="1">Chromosome</location>
        <location evidence="1">Telomere</location>
    </subcellularLocation>
</comment>
<dbReference type="EC" id="2.7.7.49" evidence="1"/>
<dbReference type="OrthoDB" id="289721at2759"/>
<dbReference type="GO" id="GO:0000781">
    <property type="term" value="C:chromosome, telomeric region"/>
    <property type="evidence" value="ECO:0007669"/>
    <property type="project" value="UniProtKB-SubCell"/>
</dbReference>
<evidence type="ECO:0000313" key="3">
    <source>
        <dbReference type="Proteomes" id="UP000253472"/>
    </source>
</evidence>
<accession>A0A367XQK7</accession>
<comment type="catalytic activity">
    <reaction evidence="1">
        <text>DNA(n) + a 2'-deoxyribonucleoside 5'-triphosphate = DNA(n+1) + diphosphate</text>
        <dbReference type="Rhea" id="RHEA:22508"/>
        <dbReference type="Rhea" id="RHEA-COMP:17339"/>
        <dbReference type="Rhea" id="RHEA-COMP:17340"/>
        <dbReference type="ChEBI" id="CHEBI:33019"/>
        <dbReference type="ChEBI" id="CHEBI:61560"/>
        <dbReference type="ChEBI" id="CHEBI:173112"/>
        <dbReference type="EC" id="2.7.7.49"/>
    </reaction>
</comment>